<keyword evidence="1" id="KW-0238">DNA-binding</keyword>
<dbReference type="InterPro" id="IPR006600">
    <property type="entry name" value="HTH_CenpB_DNA-bd_dom"/>
</dbReference>
<dbReference type="Proteomes" id="UP000887566">
    <property type="component" value="Unplaced"/>
</dbReference>
<dbReference type="GO" id="GO:0005634">
    <property type="term" value="C:nucleus"/>
    <property type="evidence" value="ECO:0007669"/>
    <property type="project" value="TreeGrafter"/>
</dbReference>
<dbReference type="InterPro" id="IPR004875">
    <property type="entry name" value="DDE_SF_endonuclease_dom"/>
</dbReference>
<dbReference type="WBParaSite" id="PSAMB.scaffold5857size10733.g27435.t1">
    <property type="protein sequence ID" value="PSAMB.scaffold5857size10733.g27435.t1"/>
    <property type="gene ID" value="PSAMB.scaffold5857size10733.g27435"/>
</dbReference>
<accession>A0A914WZG8</accession>
<evidence type="ECO:0000313" key="4">
    <source>
        <dbReference type="WBParaSite" id="PSAMB.scaffold5857size10733.g27435.t1"/>
    </source>
</evidence>
<proteinExistence type="predicted"/>
<dbReference type="Pfam" id="PF03221">
    <property type="entry name" value="HTH_Tnp_Tc5"/>
    <property type="match status" value="1"/>
</dbReference>
<organism evidence="3 4">
    <name type="scientific">Plectus sambesii</name>
    <dbReference type="NCBI Taxonomy" id="2011161"/>
    <lineage>
        <taxon>Eukaryota</taxon>
        <taxon>Metazoa</taxon>
        <taxon>Ecdysozoa</taxon>
        <taxon>Nematoda</taxon>
        <taxon>Chromadorea</taxon>
        <taxon>Plectida</taxon>
        <taxon>Plectina</taxon>
        <taxon>Plectoidea</taxon>
        <taxon>Plectidae</taxon>
        <taxon>Plectus</taxon>
    </lineage>
</organism>
<reference evidence="4" key="1">
    <citation type="submission" date="2022-11" db="UniProtKB">
        <authorList>
            <consortium name="WormBaseParasite"/>
        </authorList>
    </citation>
    <scope>IDENTIFICATION</scope>
</reference>
<dbReference type="InterPro" id="IPR050863">
    <property type="entry name" value="CenT-Element_Derived"/>
</dbReference>
<protein>
    <submittedName>
        <fullName evidence="4">HTH CENPB-type domain-containing protein</fullName>
    </submittedName>
</protein>
<feature type="domain" description="HTH CENPB-type" evidence="2">
    <location>
        <begin position="1"/>
        <end position="57"/>
    </location>
</feature>
<dbReference type="PANTHER" id="PTHR19303">
    <property type="entry name" value="TRANSPOSON"/>
    <property type="match status" value="1"/>
</dbReference>
<dbReference type="Pfam" id="PF03184">
    <property type="entry name" value="DDE_1"/>
    <property type="match status" value="1"/>
</dbReference>
<name>A0A914WZG8_9BILA</name>
<evidence type="ECO:0000259" key="2">
    <source>
        <dbReference type="PROSITE" id="PS51253"/>
    </source>
</evidence>
<keyword evidence="3" id="KW-1185">Reference proteome</keyword>
<sequence length="300" mass="34185">MLKWFKQQQDKQISITYKSLRAQIPKFELTTPLPLNFKVSDGFLLRWTRRHNIGRRCITHTGQVDRREKRDIAKTAKEHLLTLSKTTAGYDTPFIFNMDKTPCYFDMVRDSTLHFKGSKNVDDSDTGHRKSRFTVALTACMNGSMAKTLVIFRGLKKIPKVKTPKNIVVLTSLSGTMDTRIALQYINLCFASRGPYMRTTKSLLLWDSYGSHKKEEVIQELRQECGTQVLILPASTTSYFQLLNVAVNLVFKGLAQLEDEALVGKVEGKSDDEEELIEVVDIDEEDVEEDQISDSGSVEY</sequence>
<dbReference type="AlphaFoldDB" id="A0A914WZG8"/>
<evidence type="ECO:0000256" key="1">
    <source>
        <dbReference type="ARBA" id="ARBA00023125"/>
    </source>
</evidence>
<dbReference type="PROSITE" id="PS51253">
    <property type="entry name" value="HTH_CENPB"/>
    <property type="match status" value="1"/>
</dbReference>
<dbReference type="GO" id="GO:0003677">
    <property type="term" value="F:DNA binding"/>
    <property type="evidence" value="ECO:0007669"/>
    <property type="project" value="UniProtKB-KW"/>
</dbReference>
<evidence type="ECO:0000313" key="3">
    <source>
        <dbReference type="Proteomes" id="UP000887566"/>
    </source>
</evidence>
<dbReference type="Gene3D" id="1.10.10.60">
    <property type="entry name" value="Homeodomain-like"/>
    <property type="match status" value="1"/>
</dbReference>
<dbReference type="PANTHER" id="PTHR19303:SF73">
    <property type="entry name" value="PROTEIN PDC2"/>
    <property type="match status" value="1"/>
</dbReference>